<accession>A0A4R3M2Y8</accession>
<reference evidence="1 2" key="1">
    <citation type="submission" date="2019-03" db="EMBL/GenBank/DDBJ databases">
        <title>Genomic Encyclopedia of Type Strains, Phase IV (KMG-IV): sequencing the most valuable type-strain genomes for metagenomic binning, comparative biology and taxonomic classification.</title>
        <authorList>
            <person name="Goeker M."/>
        </authorList>
    </citation>
    <scope>NUCLEOTIDE SEQUENCE [LARGE SCALE GENOMIC DNA]</scope>
    <source>
        <strain evidence="1 2">DSM 9035</strain>
    </source>
</reference>
<evidence type="ECO:0000313" key="1">
    <source>
        <dbReference type="EMBL" id="TCT07581.1"/>
    </source>
</evidence>
<dbReference type="OrthoDB" id="8449043at2"/>
<dbReference type="Proteomes" id="UP000294664">
    <property type="component" value="Unassembled WGS sequence"/>
</dbReference>
<evidence type="ECO:0000313" key="2">
    <source>
        <dbReference type="Proteomes" id="UP000294664"/>
    </source>
</evidence>
<evidence type="ECO:0008006" key="3">
    <source>
        <dbReference type="Google" id="ProtNLM"/>
    </source>
</evidence>
<dbReference type="AlphaFoldDB" id="A0A4R3M2Y8"/>
<comment type="caution">
    <text evidence="1">The sequence shown here is derived from an EMBL/GenBank/DDBJ whole genome shotgun (WGS) entry which is preliminary data.</text>
</comment>
<dbReference type="RefSeq" id="WP_132028464.1">
    <property type="nucleotide sequence ID" value="NZ_SMAI01000001.1"/>
</dbReference>
<protein>
    <recommendedName>
        <fullName evidence="3">Invasion protein IalB</fullName>
    </recommendedName>
</protein>
<proteinExistence type="predicted"/>
<dbReference type="EMBL" id="SMAI01000001">
    <property type="protein sequence ID" value="TCT07581.1"/>
    <property type="molecule type" value="Genomic_DNA"/>
</dbReference>
<keyword evidence="2" id="KW-1185">Reference proteome</keyword>
<organism evidence="1 2">
    <name type="scientific">Aquabacter spiritensis</name>
    <dbReference type="NCBI Taxonomy" id="933073"/>
    <lineage>
        <taxon>Bacteria</taxon>
        <taxon>Pseudomonadati</taxon>
        <taxon>Pseudomonadota</taxon>
        <taxon>Alphaproteobacteria</taxon>
        <taxon>Hyphomicrobiales</taxon>
        <taxon>Xanthobacteraceae</taxon>
        <taxon>Aquabacter</taxon>
    </lineage>
</organism>
<name>A0A4R3M2Y8_9HYPH</name>
<sequence length="161" mass="16268">MDAALDKDQDMIRAALALTVLAASVLPATAQVKMTWGAVDTDKGAVLAFGVPEADSSLLSFTCERGNPTVLVSSHVGSKGLKVSDPAKIILSAGKVKKEFSGTAIAGEGSAVDVDAGGKLADIKAVLGGAKVLAVEVKGVKQQIVLDGAPDAFAQFEASCQ</sequence>
<gene>
    <name evidence="1" type="ORF">EDC64_101100</name>
</gene>